<organism evidence="3">
    <name type="scientific">Tanacetum cinerariifolium</name>
    <name type="common">Dalmatian daisy</name>
    <name type="synonym">Chrysanthemum cinerariifolium</name>
    <dbReference type="NCBI Taxonomy" id="118510"/>
    <lineage>
        <taxon>Eukaryota</taxon>
        <taxon>Viridiplantae</taxon>
        <taxon>Streptophyta</taxon>
        <taxon>Embryophyta</taxon>
        <taxon>Tracheophyta</taxon>
        <taxon>Spermatophyta</taxon>
        <taxon>Magnoliopsida</taxon>
        <taxon>eudicotyledons</taxon>
        <taxon>Gunneridae</taxon>
        <taxon>Pentapetalae</taxon>
        <taxon>asterids</taxon>
        <taxon>campanulids</taxon>
        <taxon>Asterales</taxon>
        <taxon>Asteraceae</taxon>
        <taxon>Asteroideae</taxon>
        <taxon>Anthemideae</taxon>
        <taxon>Anthemidinae</taxon>
        <taxon>Tanacetum</taxon>
    </lineage>
</organism>
<sequence length="1021" mass="117274">MELYMQYKEHGRMILELVKHGPLIWPTIEKNSVTRTKKYEELSETEKIQADCDLKATNIILQGLPSDVYSLVNHHKVSKDLWKRVQLLMQGTSLTKLERKCKLYDAFDSLPPEWSKFVTDVKLVRDLHTTNSNQLHAYLQQHELYANEVRIMLHQDACPQPQSSPQIEYTVSTVNQQTHLAEFPQIVYGLAVLVFKQGDDPIDAINKIMSFLSTVVSSRFPTTNNQLRNSSNPRQQATIHDGRDELEFLADPRVAEGLVPHTIITHNVAYQANDLDAYDSDCDDFSTAKAVLMANFSRYGLDVLFEEKELLTETFNVLKNESKEKENKNIDKQIALEKKDLGFQNPFYLKKSHQIRPMLYNGSVTAKETNVISITDSEDTLLLEEESRSKMLLKQSDPMVLEKKVNIKPINYAELNRLSEDFGKRFVPQQELSDEQALWLQTSRHNTDQSASSPVKIKAPRELPKKGNGGLNTLKLFFKRSNFILNTLKDIFNVFDKDLLNEATKVQTVFNQMEAVVQQYFVGKQCFKIQKKQFLIENDQLLDQIISQDIVNIVVNSSVDIHTYVNVNSHVAMIDSVNYVDKCNKCLELEVELIKQHNMVEKDEYNRISKSFSKLEQHCISLELAMQLNKEIFQKNNTSVYKTKPTFDHLFELNNELQAKDTTIKKLKANIKRLNKTSTTNSVKKDFDEIETINIELEHKEKVFVIATLKNNLRKLKGKNIVDNVAQVSNTTIIDPGMYKLEPVTLAPKDKTNRETHIYYLKHTIEQVAILREIVEQAKSLNHLDSSSYSTCKEPIPLEVVTQEYVVTKVYTRRPKVVQIVLWYLDSGCSKHMTEDCSQLTNFVHKFLGTVKFGNDQITKIIGTMSSPNHLTSNIEDAFFEYVSVISDYSPASPGKTYSSASNNLTDVIPPTSSNFSLFHDDPYISIMNAYATFTPSPMPIPPPIIKPPSESLEFFLTKELLSPRKQKQNQYFQDYEMGESSHDSTLEQHRKQIEEILNHLDELPLDRIERIEDVVEGLDK</sequence>
<evidence type="ECO:0000259" key="2">
    <source>
        <dbReference type="Pfam" id="PF22936"/>
    </source>
</evidence>
<feature type="non-terminal residue" evidence="3">
    <location>
        <position position="1021"/>
    </location>
</feature>
<dbReference type="InterPro" id="IPR054722">
    <property type="entry name" value="PolX-like_BBD"/>
</dbReference>
<dbReference type="Pfam" id="PF22936">
    <property type="entry name" value="Pol_BBD"/>
    <property type="match status" value="1"/>
</dbReference>
<keyword evidence="1" id="KW-0175">Coiled coil</keyword>
<feature type="coiled-coil region" evidence="1">
    <location>
        <begin position="301"/>
        <end position="340"/>
    </location>
</feature>
<feature type="coiled-coil region" evidence="1">
    <location>
        <begin position="650"/>
        <end position="677"/>
    </location>
</feature>
<dbReference type="AlphaFoldDB" id="A0A6L2P1F5"/>
<reference evidence="3" key="1">
    <citation type="journal article" date="2019" name="Sci. Rep.">
        <title>Draft genome of Tanacetum cinerariifolium, the natural source of mosquito coil.</title>
        <authorList>
            <person name="Yamashiro T."/>
            <person name="Shiraishi A."/>
            <person name="Satake H."/>
            <person name="Nakayama K."/>
        </authorList>
    </citation>
    <scope>NUCLEOTIDE SEQUENCE</scope>
</reference>
<evidence type="ECO:0000256" key="1">
    <source>
        <dbReference type="SAM" id="Coils"/>
    </source>
</evidence>
<dbReference type="EMBL" id="BKCJ010010588">
    <property type="protein sequence ID" value="GEU92260.1"/>
    <property type="molecule type" value="Genomic_DNA"/>
</dbReference>
<accession>A0A6L2P1F5</accession>
<gene>
    <name evidence="3" type="ORF">Tci_064238</name>
</gene>
<evidence type="ECO:0000313" key="3">
    <source>
        <dbReference type="EMBL" id="GEU92260.1"/>
    </source>
</evidence>
<proteinExistence type="predicted"/>
<feature type="domain" description="Retrovirus-related Pol polyprotein from transposon TNT 1-94-like beta-barrel" evidence="2">
    <location>
        <begin position="823"/>
        <end position="864"/>
    </location>
</feature>
<comment type="caution">
    <text evidence="3">The sequence shown here is derived from an EMBL/GenBank/DDBJ whole genome shotgun (WGS) entry which is preliminary data.</text>
</comment>
<name>A0A6L2P1F5_TANCI</name>
<protein>
    <recommendedName>
        <fullName evidence="2">Retrovirus-related Pol polyprotein from transposon TNT 1-94-like beta-barrel domain-containing protein</fullName>
    </recommendedName>
</protein>